<keyword evidence="3" id="KW-0206">Cytoskeleton</keyword>
<dbReference type="Pfam" id="PF13516">
    <property type="entry name" value="LRR_6"/>
    <property type="match status" value="3"/>
</dbReference>
<dbReference type="Gene3D" id="3.80.10.10">
    <property type="entry name" value="Ribonuclease Inhibitor"/>
    <property type="match status" value="3"/>
</dbReference>
<dbReference type="PANTHER" id="PTHR24107">
    <property type="entry name" value="YNEIN REGULATORY COMPLEX SUBUNIT 5"/>
    <property type="match status" value="1"/>
</dbReference>
<dbReference type="SMART" id="SM00368">
    <property type="entry name" value="LRR_RI"/>
    <property type="match status" value="6"/>
</dbReference>
<keyword evidence="2" id="KW-0963">Cytoplasm</keyword>
<accession>A0A815L2V6</accession>
<name>A0A815L2V6_ADIRI</name>
<dbReference type="Proteomes" id="UP000663852">
    <property type="component" value="Unassembled WGS sequence"/>
</dbReference>
<dbReference type="Proteomes" id="UP000663828">
    <property type="component" value="Unassembled WGS sequence"/>
</dbReference>
<evidence type="ECO:0000256" key="3">
    <source>
        <dbReference type="ARBA" id="ARBA00023212"/>
    </source>
</evidence>
<dbReference type="EMBL" id="CAJNOR010003321">
    <property type="protein sequence ID" value="CAF1402035.1"/>
    <property type="molecule type" value="Genomic_DNA"/>
</dbReference>
<evidence type="ECO:0000313" key="6">
    <source>
        <dbReference type="Proteomes" id="UP000663828"/>
    </source>
</evidence>
<evidence type="ECO:0000313" key="5">
    <source>
        <dbReference type="EMBL" id="CAF1402035.1"/>
    </source>
</evidence>
<sequence length="910" mass="104560">MEQAISKTNFQLVRFRDNIVQIQTAVINGSECLCLEDIQRRFPSVSALGIDDIQLTFLRDEGGHYQVPLRIQAIKNTVVDAFEPVERQTCGTVHTLFDHIDAKIHEMDKKTDLILANTQETLTRIKHVMTLMYELHEYTTPRYFFILPVSHRKWTSITGVQNLFLLHYKLFFLCECSNDPDHLHIAPHDGYSIKKPSEFIANYGSYLRTTLRIARGLLSAGGFVLPYSDNASLMLANALPPFVQEPTNYTEVNSKLDVVEKMLNETNNQVTRVDPSIVRQAVLPEIPLQGAQLRELEAFLDFVDDKHSLGNLYRTITDDGHVRWVCLEHYNTTGFNNKMLDYIRQLESIGGKYDSQRREALLTGALTSKNVIMICNALKSGFTMLTLVLECCSIDIKDLDKLFDVIINRSSVYRLIISNLEVRQWMSTTKFICNHIMIYLKNQSLKVQFSHNDESMKILVRLFQQNKICRTFHFHGYDLPFHDEILFNFVKVHRELTSLIIDHLLNIDFLNAILTSSASLRRLKLSFWFNSSSTLFGLCQAIQRNQTLTDLDLIDHTCVDDKSGTIELLKTLQIHPTIKHLRLHIFDVQSANENEQCLIDCLLHHKFITHLRISQSNFSHEFTQALIYASNDLHSLTYLDIYDSQLKEDLAAQLQLLYTNESLGHLFILNRPYSSIVVTELRQELQNEILHYRNCQLEEKIAQAYTHSSVCLDQMELTDHDMDIVSKQAIAQQQCQLLSLQSNKITAIGCSIIANALIDNHTLEMLYLNNNYISDDGVNTLAHVLSNENQSVRTLILQNNRITDRGAHSLAQMLAVNRTLTWLYLGENQISDEGIRVLTEVLSSQNTTLEMLVISSNKLITDTSVDLLCSMIEQNQTLTKLWIDNCNLSETGKQRFQVTQQLKQNFYIRL</sequence>
<evidence type="ECO:0000256" key="2">
    <source>
        <dbReference type="ARBA" id="ARBA00022490"/>
    </source>
</evidence>
<dbReference type="AlphaFoldDB" id="A0A815L2V6"/>
<evidence type="ECO:0000256" key="1">
    <source>
        <dbReference type="ARBA" id="ARBA00004245"/>
    </source>
</evidence>
<dbReference type="InterPro" id="IPR032675">
    <property type="entry name" value="LRR_dom_sf"/>
</dbReference>
<dbReference type="InterPro" id="IPR052410">
    <property type="entry name" value="DRC5"/>
</dbReference>
<organism evidence="5 6">
    <name type="scientific">Adineta ricciae</name>
    <name type="common">Rotifer</name>
    <dbReference type="NCBI Taxonomy" id="249248"/>
    <lineage>
        <taxon>Eukaryota</taxon>
        <taxon>Metazoa</taxon>
        <taxon>Spiralia</taxon>
        <taxon>Gnathifera</taxon>
        <taxon>Rotifera</taxon>
        <taxon>Eurotatoria</taxon>
        <taxon>Bdelloidea</taxon>
        <taxon>Adinetida</taxon>
        <taxon>Adinetidae</taxon>
        <taxon>Adineta</taxon>
    </lineage>
</organism>
<reference evidence="5" key="1">
    <citation type="submission" date="2021-02" db="EMBL/GenBank/DDBJ databases">
        <authorList>
            <person name="Nowell W R."/>
        </authorList>
    </citation>
    <scope>NUCLEOTIDE SEQUENCE</scope>
</reference>
<comment type="subcellular location">
    <subcellularLocation>
        <location evidence="1">Cytoplasm</location>
        <location evidence="1">Cytoskeleton</location>
    </subcellularLocation>
</comment>
<dbReference type="SUPFAM" id="SSF52047">
    <property type="entry name" value="RNI-like"/>
    <property type="match status" value="2"/>
</dbReference>
<dbReference type="EMBL" id="CAJNOJ010000004">
    <property type="protein sequence ID" value="CAF0741441.1"/>
    <property type="molecule type" value="Genomic_DNA"/>
</dbReference>
<gene>
    <name evidence="4" type="ORF">EDS130_LOCUS1759</name>
    <name evidence="5" type="ORF">XAT740_LOCUS34195</name>
</gene>
<proteinExistence type="predicted"/>
<comment type="caution">
    <text evidence="5">The sequence shown here is derived from an EMBL/GenBank/DDBJ whole genome shotgun (WGS) entry which is preliminary data.</text>
</comment>
<keyword evidence="6" id="KW-1185">Reference proteome</keyword>
<dbReference type="PANTHER" id="PTHR24107:SF2">
    <property type="entry name" value="NLR FAMILY CARD DOMAIN CONTAINING 3"/>
    <property type="match status" value="1"/>
</dbReference>
<evidence type="ECO:0000313" key="4">
    <source>
        <dbReference type="EMBL" id="CAF0741441.1"/>
    </source>
</evidence>
<dbReference type="InterPro" id="IPR001611">
    <property type="entry name" value="Leu-rich_rpt"/>
</dbReference>
<protein>
    <submittedName>
        <fullName evidence="5">Uncharacterized protein</fullName>
    </submittedName>
</protein>
<dbReference type="OrthoDB" id="120976at2759"/>
<dbReference type="GO" id="GO:0005856">
    <property type="term" value="C:cytoskeleton"/>
    <property type="evidence" value="ECO:0007669"/>
    <property type="project" value="UniProtKB-SubCell"/>
</dbReference>